<dbReference type="Gene3D" id="3.90.870.10">
    <property type="entry name" value="DHBP synthase"/>
    <property type="match status" value="1"/>
</dbReference>
<feature type="domain" description="YrdC-like" evidence="1">
    <location>
        <begin position="8"/>
        <end position="203"/>
    </location>
</feature>
<dbReference type="Pfam" id="PF01300">
    <property type="entry name" value="Sua5_yciO_yrdC"/>
    <property type="match status" value="1"/>
</dbReference>
<protein>
    <recommendedName>
        <fullName evidence="1">YrdC-like domain-containing protein</fullName>
    </recommendedName>
</protein>
<reference evidence="2" key="1">
    <citation type="submission" date="2018-05" db="EMBL/GenBank/DDBJ databases">
        <authorList>
            <person name="Lanie J.A."/>
            <person name="Ng W.-L."/>
            <person name="Kazmierczak K.M."/>
            <person name="Andrzejewski T.M."/>
            <person name="Davidsen T.M."/>
            <person name="Wayne K.J."/>
            <person name="Tettelin H."/>
            <person name="Glass J.I."/>
            <person name="Rusch D."/>
            <person name="Podicherti R."/>
            <person name="Tsui H.-C.T."/>
            <person name="Winkler M.E."/>
        </authorList>
    </citation>
    <scope>NUCLEOTIDE SEQUENCE</scope>
</reference>
<dbReference type="AlphaFoldDB" id="A0A382F8Y8"/>
<dbReference type="GO" id="GO:0003725">
    <property type="term" value="F:double-stranded RNA binding"/>
    <property type="evidence" value="ECO:0007669"/>
    <property type="project" value="InterPro"/>
</dbReference>
<organism evidence="2">
    <name type="scientific">marine metagenome</name>
    <dbReference type="NCBI Taxonomy" id="408172"/>
    <lineage>
        <taxon>unclassified sequences</taxon>
        <taxon>metagenomes</taxon>
        <taxon>ecological metagenomes</taxon>
    </lineage>
</organism>
<evidence type="ECO:0000259" key="1">
    <source>
        <dbReference type="PROSITE" id="PS51163"/>
    </source>
</evidence>
<name>A0A382F8Y8_9ZZZZ</name>
<evidence type="ECO:0000313" key="2">
    <source>
        <dbReference type="EMBL" id="SVB59506.1"/>
    </source>
</evidence>
<sequence length="227" mass="24487">MLGRYNIEDDAARAFAVLKDGGIAILPMDVGYSLIGGSEVALDLIFRTKGRASDKLNAMVGNQAIHEAIQKVDQRAHDVIQALTADAGLPLGVIAPCDLSHPILNVIDMEGSNKDGTIALLMNAGSFHDAISRLSLEHGHPLFGSSANRSLQGTKFRVEDIESEILAIADIVIDHGLRKYHPYGASSTLLDVMNMAVIRQGACFELIVDILRRRFDIALTLPAPTIH</sequence>
<gene>
    <name evidence="2" type="ORF">METZ01_LOCUS212360</name>
</gene>
<dbReference type="PROSITE" id="PS51163">
    <property type="entry name" value="YRDC"/>
    <property type="match status" value="1"/>
</dbReference>
<dbReference type="SUPFAM" id="SSF55821">
    <property type="entry name" value="YrdC/RibB"/>
    <property type="match status" value="1"/>
</dbReference>
<dbReference type="EMBL" id="UINC01048676">
    <property type="protein sequence ID" value="SVB59506.1"/>
    <property type="molecule type" value="Genomic_DNA"/>
</dbReference>
<proteinExistence type="predicted"/>
<dbReference type="InterPro" id="IPR017945">
    <property type="entry name" value="DHBP_synth_RibB-like_a/b_dom"/>
</dbReference>
<dbReference type="InterPro" id="IPR006070">
    <property type="entry name" value="Sua5-like_dom"/>
</dbReference>
<accession>A0A382F8Y8</accession>